<dbReference type="EMBL" id="UZAE01013294">
    <property type="protein sequence ID" value="VDO09149.1"/>
    <property type="molecule type" value="Genomic_DNA"/>
</dbReference>
<name>A0A0R3TTB8_RODNA</name>
<organism evidence="3">
    <name type="scientific">Rodentolepis nana</name>
    <name type="common">Dwarf tapeworm</name>
    <name type="synonym">Hymenolepis nana</name>
    <dbReference type="NCBI Taxonomy" id="102285"/>
    <lineage>
        <taxon>Eukaryota</taxon>
        <taxon>Metazoa</taxon>
        <taxon>Spiralia</taxon>
        <taxon>Lophotrochozoa</taxon>
        <taxon>Platyhelminthes</taxon>
        <taxon>Cestoda</taxon>
        <taxon>Eucestoda</taxon>
        <taxon>Cyclophyllidea</taxon>
        <taxon>Hymenolepididae</taxon>
        <taxon>Rodentolepis</taxon>
    </lineage>
</organism>
<reference evidence="3" key="1">
    <citation type="submission" date="2017-02" db="UniProtKB">
        <authorList>
            <consortium name="WormBaseParasite"/>
        </authorList>
    </citation>
    <scope>IDENTIFICATION</scope>
</reference>
<evidence type="ECO:0000313" key="3">
    <source>
        <dbReference type="WBParaSite" id="HNAJ_0001094501-mRNA-1"/>
    </source>
</evidence>
<accession>A0A0R3TTB8</accession>
<dbReference type="Proteomes" id="UP000278807">
    <property type="component" value="Unassembled WGS sequence"/>
</dbReference>
<dbReference type="OrthoDB" id="6270635at2759"/>
<evidence type="ECO:0000313" key="1">
    <source>
        <dbReference type="EMBL" id="VDO09149.1"/>
    </source>
</evidence>
<sequence length="90" mass="10384">MTHSDSCEINASYRGLWLLIDPLPSPPSQYAELRHPQHHLRKLINIADRTVTFADVLGDETFYEFSCLREASEIVPDWYILGGRQLQPGW</sequence>
<keyword evidence="2" id="KW-1185">Reference proteome</keyword>
<proteinExistence type="predicted"/>
<reference evidence="1 2" key="2">
    <citation type="submission" date="2018-11" db="EMBL/GenBank/DDBJ databases">
        <authorList>
            <consortium name="Pathogen Informatics"/>
        </authorList>
    </citation>
    <scope>NUCLEOTIDE SEQUENCE [LARGE SCALE GENOMIC DNA]</scope>
</reference>
<evidence type="ECO:0000313" key="2">
    <source>
        <dbReference type="Proteomes" id="UP000278807"/>
    </source>
</evidence>
<protein>
    <submittedName>
        <fullName evidence="1 3">Uncharacterized protein</fullName>
    </submittedName>
</protein>
<dbReference type="AlphaFoldDB" id="A0A0R3TTB8"/>
<dbReference type="STRING" id="102285.A0A0R3TTB8"/>
<dbReference type="WBParaSite" id="HNAJ_0001094501-mRNA-1">
    <property type="protein sequence ID" value="HNAJ_0001094501-mRNA-1"/>
    <property type="gene ID" value="HNAJ_0001094501"/>
</dbReference>
<gene>
    <name evidence="1" type="ORF">HNAJ_LOCUS10939</name>
</gene>